<dbReference type="GO" id="GO:0005886">
    <property type="term" value="C:plasma membrane"/>
    <property type="evidence" value="ECO:0007669"/>
    <property type="project" value="UniProtKB-SubCell"/>
</dbReference>
<name>A0A850QIF1_9BURK</name>
<keyword evidence="8" id="KW-1185">Reference proteome</keyword>
<feature type="transmembrane region" description="Helical" evidence="6">
    <location>
        <begin position="113"/>
        <end position="135"/>
    </location>
</feature>
<dbReference type="GO" id="GO:0015171">
    <property type="term" value="F:amino acid transmembrane transporter activity"/>
    <property type="evidence" value="ECO:0007669"/>
    <property type="project" value="TreeGrafter"/>
</dbReference>
<evidence type="ECO:0000313" key="8">
    <source>
        <dbReference type="Proteomes" id="UP000588051"/>
    </source>
</evidence>
<dbReference type="InterPro" id="IPR001123">
    <property type="entry name" value="LeuE-type"/>
</dbReference>
<feature type="transmembrane region" description="Helical" evidence="6">
    <location>
        <begin position="6"/>
        <end position="30"/>
    </location>
</feature>
<organism evidence="7 8">
    <name type="scientific">Undibacterium oligocarboniphilum</name>
    <dbReference type="NCBI Taxonomy" id="666702"/>
    <lineage>
        <taxon>Bacteria</taxon>
        <taxon>Pseudomonadati</taxon>
        <taxon>Pseudomonadota</taxon>
        <taxon>Betaproteobacteria</taxon>
        <taxon>Burkholderiales</taxon>
        <taxon>Oxalobacteraceae</taxon>
        <taxon>Undibacterium</taxon>
    </lineage>
</organism>
<comment type="caution">
    <text evidence="7">The sequence shown here is derived from an EMBL/GenBank/DDBJ whole genome shotgun (WGS) entry which is preliminary data.</text>
</comment>
<dbReference type="RefSeq" id="WP_176802437.1">
    <property type="nucleotide sequence ID" value="NZ_JABXYJ010000002.1"/>
</dbReference>
<gene>
    <name evidence="7" type="ORF">HV832_04995</name>
</gene>
<feature type="transmembrane region" description="Helical" evidence="6">
    <location>
        <begin position="155"/>
        <end position="176"/>
    </location>
</feature>
<evidence type="ECO:0000256" key="2">
    <source>
        <dbReference type="ARBA" id="ARBA00022475"/>
    </source>
</evidence>
<keyword evidence="2" id="KW-1003">Cell membrane</keyword>
<keyword evidence="4 6" id="KW-1133">Transmembrane helix</keyword>
<evidence type="ECO:0000256" key="4">
    <source>
        <dbReference type="ARBA" id="ARBA00022989"/>
    </source>
</evidence>
<dbReference type="Proteomes" id="UP000588051">
    <property type="component" value="Unassembled WGS sequence"/>
</dbReference>
<keyword evidence="3 6" id="KW-0812">Transmembrane</keyword>
<reference evidence="7 8" key="1">
    <citation type="submission" date="2020-06" db="EMBL/GenBank/DDBJ databases">
        <authorList>
            <person name="Qiu C."/>
            <person name="Liu Z."/>
        </authorList>
    </citation>
    <scope>NUCLEOTIDE SEQUENCE [LARGE SCALE GENOMIC DNA]</scope>
    <source>
        <strain evidence="7 8">EM 1</strain>
    </source>
</reference>
<feature type="transmembrane region" description="Helical" evidence="6">
    <location>
        <begin position="72"/>
        <end position="92"/>
    </location>
</feature>
<dbReference type="EMBL" id="JABXYJ010000002">
    <property type="protein sequence ID" value="NVO77183.1"/>
    <property type="molecule type" value="Genomic_DNA"/>
</dbReference>
<protein>
    <submittedName>
        <fullName evidence="7">LysE family translocator</fullName>
    </submittedName>
</protein>
<feature type="transmembrane region" description="Helical" evidence="6">
    <location>
        <begin position="42"/>
        <end position="66"/>
    </location>
</feature>
<evidence type="ECO:0000256" key="6">
    <source>
        <dbReference type="SAM" id="Phobius"/>
    </source>
</evidence>
<evidence type="ECO:0000256" key="5">
    <source>
        <dbReference type="ARBA" id="ARBA00023136"/>
    </source>
</evidence>
<dbReference type="PIRSF" id="PIRSF006324">
    <property type="entry name" value="LeuE"/>
    <property type="match status" value="1"/>
</dbReference>
<comment type="subcellular location">
    <subcellularLocation>
        <location evidence="1">Cell membrane</location>
        <topology evidence="1">Multi-pass membrane protein</topology>
    </subcellularLocation>
</comment>
<evidence type="ECO:0000256" key="3">
    <source>
        <dbReference type="ARBA" id="ARBA00022692"/>
    </source>
</evidence>
<dbReference type="Pfam" id="PF01810">
    <property type="entry name" value="LysE"/>
    <property type="match status" value="1"/>
</dbReference>
<accession>A0A850QIF1</accession>
<evidence type="ECO:0000256" key="1">
    <source>
        <dbReference type="ARBA" id="ARBA00004651"/>
    </source>
</evidence>
<dbReference type="AlphaFoldDB" id="A0A850QIF1"/>
<proteinExistence type="predicted"/>
<evidence type="ECO:0000313" key="7">
    <source>
        <dbReference type="EMBL" id="NVO77183.1"/>
    </source>
</evidence>
<dbReference type="PANTHER" id="PTHR30086">
    <property type="entry name" value="ARGININE EXPORTER PROTEIN ARGO"/>
    <property type="match status" value="1"/>
</dbReference>
<sequence>MLDFQTALSFFGVSILLGLSPGPDNLFVLMQSAIQGRKAGMLVVLGLCSGLIVHTTAIAMGLAAVFAASATAFIVMKFIGATYLLYLAYQAFRAPVSNADDSQSAVRLQARKLYLRGIVMNLTNPKVVLFFLAFLPQFVSPEKGAVALQFFQLGGIFILATLLAFGSISYFAATAGQRLRHSATAQRWMNRSASAVFAALAVRLALSQR</sequence>
<dbReference type="PANTHER" id="PTHR30086:SF20">
    <property type="entry name" value="ARGININE EXPORTER PROTEIN ARGO-RELATED"/>
    <property type="match status" value="1"/>
</dbReference>
<keyword evidence="5 6" id="KW-0472">Membrane</keyword>